<protein>
    <submittedName>
        <fullName evidence="1">APC family permease</fullName>
    </submittedName>
</protein>
<accession>A0A3L9JHX2</accession>
<evidence type="ECO:0000313" key="2">
    <source>
        <dbReference type="Proteomes" id="UP000281340"/>
    </source>
</evidence>
<organism evidence="1 2">
    <name type="scientific">Escherichia coli</name>
    <dbReference type="NCBI Taxonomy" id="562"/>
    <lineage>
        <taxon>Bacteria</taxon>
        <taxon>Pseudomonadati</taxon>
        <taxon>Pseudomonadota</taxon>
        <taxon>Gammaproteobacteria</taxon>
        <taxon>Enterobacterales</taxon>
        <taxon>Enterobacteriaceae</taxon>
        <taxon>Escherichia</taxon>
    </lineage>
</organism>
<sequence length="35" mass="4087">GLVWASLGGAYLWYLIRRYRKVPLYEGDRTPVSET</sequence>
<evidence type="ECO:0000313" key="1">
    <source>
        <dbReference type="EMBL" id="RLY59772.1"/>
    </source>
</evidence>
<dbReference type="AlphaFoldDB" id="A0A3L9JHX2"/>
<dbReference type="EMBL" id="RDDM01000021">
    <property type="protein sequence ID" value="RLY59772.1"/>
    <property type="molecule type" value="Genomic_DNA"/>
</dbReference>
<reference evidence="1 2" key="1">
    <citation type="submission" date="2018-10" db="EMBL/GenBank/DDBJ databases">
        <title>Comparison of Escherichia coli isolates recovered from retail chicken and from chicken fecal samples by antimicrobial susceptibility test and whole genome sequencing.</title>
        <authorList>
            <person name="Tang B."/>
            <person name="Ma Y."/>
            <person name="He X."/>
            <person name="Cao L."/>
            <person name="Xia X."/>
            <person name="Yang H."/>
        </authorList>
    </citation>
    <scope>NUCLEOTIDE SEQUENCE [LARGE SCALE GENOMIC DNA]</scope>
    <source>
        <strain evidence="1 2">CMJH98b</strain>
    </source>
</reference>
<gene>
    <name evidence="1" type="ORF">EAI46_04790</name>
</gene>
<dbReference type="Proteomes" id="UP000281340">
    <property type="component" value="Unassembled WGS sequence"/>
</dbReference>
<comment type="caution">
    <text evidence="1">The sequence shown here is derived from an EMBL/GenBank/DDBJ whole genome shotgun (WGS) entry which is preliminary data.</text>
</comment>
<proteinExistence type="predicted"/>
<feature type="non-terminal residue" evidence="1">
    <location>
        <position position="1"/>
    </location>
</feature>
<name>A0A3L9JHX2_ECOLX</name>